<dbReference type="PANTHER" id="PTHR43301:SF3">
    <property type="entry name" value="ARABINAN ENDO-1,5-ALPHA-L-ARABINOSIDASE A-RELATED"/>
    <property type="match status" value="1"/>
</dbReference>
<dbReference type="PANTHER" id="PTHR43301">
    <property type="entry name" value="ARABINAN ENDO-1,5-ALPHA-L-ARABINOSIDASE"/>
    <property type="match status" value="1"/>
</dbReference>
<dbReference type="EMBL" id="JBHMBS010000028">
    <property type="protein sequence ID" value="MFB9680987.1"/>
    <property type="molecule type" value="Genomic_DNA"/>
</dbReference>
<sequence length="472" mass="52087">MVHRHVSRRTLLRAGLAAPVGALAAPALGVAPAAHAAPLSAATYSAYVMGYFKESPNQSGDSYALHLAVSSDGLDWMPLNQNNPVATPTAGMQGLRDPYILRKQDGTFTVLATDLKGRVFNLNNQYIHVWDSADLTGFSNYRRVRLHTMNTHSWAPEAFWVPSRNQYAVIYSANNGTRDVFMVNYTSDFVGMGTPQVFFDPGFSVLDGDVLVDGTNFYLAYKNLNDQNLYVARSTTGAPNSFTTLTGGLRQGGGIEAPILVRSNTSNTFWLWGDSYSPANAVFYAWQSTNVNGNAWSAIGQRTYTAPINAKHATITPITAAERTALVNRWGAPQWNRLKSYNLPDRYVRHASDIARIDPFPMDPTADQQWRLVPGLADPAGVSFESVNSPGRYLRHANYALRLDPNDNTSTFRADATFYRTTGLADGTWASFRSYNFPDRYLRHSGYVLRIDQLGTGSALAARQDATFQVTY</sequence>
<name>A0ABV5TPP6_9ACTN</name>
<dbReference type="Pfam" id="PF05270">
    <property type="entry name" value="AbfB"/>
    <property type="match status" value="1"/>
</dbReference>
<dbReference type="InterPro" id="IPR006311">
    <property type="entry name" value="TAT_signal"/>
</dbReference>
<gene>
    <name evidence="3" type="ORF">ACFFRH_36395</name>
</gene>
<feature type="chain" id="PRO_5046987768" evidence="1">
    <location>
        <begin position="37"/>
        <end position="472"/>
    </location>
</feature>
<dbReference type="InterPro" id="IPR050727">
    <property type="entry name" value="GH43_arabinanases"/>
</dbReference>
<accession>A0ABV5TPP6</accession>
<dbReference type="SUPFAM" id="SSF110221">
    <property type="entry name" value="AbfB domain"/>
    <property type="match status" value="1"/>
</dbReference>
<protein>
    <submittedName>
        <fullName evidence="3">AbfB domain-containing protein</fullName>
    </submittedName>
</protein>
<dbReference type="InterPro" id="IPR007934">
    <property type="entry name" value="AbfB_ABD"/>
</dbReference>
<dbReference type="Gene3D" id="2.80.10.50">
    <property type="match status" value="1"/>
</dbReference>
<dbReference type="Proteomes" id="UP001589610">
    <property type="component" value="Unassembled WGS sequence"/>
</dbReference>
<dbReference type="CDD" id="cd08983">
    <property type="entry name" value="GH43_Bt3655-like"/>
    <property type="match status" value="1"/>
</dbReference>
<dbReference type="RefSeq" id="WP_386162030.1">
    <property type="nucleotide sequence ID" value="NZ_JBHMBS010000028.1"/>
</dbReference>
<keyword evidence="4" id="KW-1185">Reference proteome</keyword>
<evidence type="ECO:0000313" key="3">
    <source>
        <dbReference type="EMBL" id="MFB9680987.1"/>
    </source>
</evidence>
<organism evidence="3 4">
    <name type="scientific">Streptosporangium vulgare</name>
    <dbReference type="NCBI Taxonomy" id="46190"/>
    <lineage>
        <taxon>Bacteria</taxon>
        <taxon>Bacillati</taxon>
        <taxon>Actinomycetota</taxon>
        <taxon>Actinomycetes</taxon>
        <taxon>Streptosporangiales</taxon>
        <taxon>Streptosporangiaceae</taxon>
        <taxon>Streptosporangium</taxon>
    </lineage>
</organism>
<dbReference type="InterPro" id="IPR036195">
    <property type="entry name" value="AbfB_ABD_sf"/>
</dbReference>
<dbReference type="InterPro" id="IPR023296">
    <property type="entry name" value="Glyco_hydro_beta-prop_sf"/>
</dbReference>
<dbReference type="CDD" id="cd23399">
    <property type="entry name" value="beta-trefoil_ABD_ABFB"/>
    <property type="match status" value="1"/>
</dbReference>
<reference evidence="3 4" key="1">
    <citation type="submission" date="2024-09" db="EMBL/GenBank/DDBJ databases">
        <authorList>
            <person name="Sun Q."/>
            <person name="Mori K."/>
        </authorList>
    </citation>
    <scope>NUCLEOTIDE SEQUENCE [LARGE SCALE GENOMIC DNA]</scope>
    <source>
        <strain evidence="3 4">JCM 3028</strain>
    </source>
</reference>
<feature type="signal peptide" evidence="1">
    <location>
        <begin position="1"/>
        <end position="36"/>
    </location>
</feature>
<proteinExistence type="predicted"/>
<evidence type="ECO:0000256" key="1">
    <source>
        <dbReference type="SAM" id="SignalP"/>
    </source>
</evidence>
<evidence type="ECO:0000259" key="2">
    <source>
        <dbReference type="Pfam" id="PF05270"/>
    </source>
</evidence>
<dbReference type="Gene3D" id="2.115.10.20">
    <property type="entry name" value="Glycosyl hydrolase domain, family 43"/>
    <property type="match status" value="1"/>
</dbReference>
<comment type="caution">
    <text evidence="3">The sequence shown here is derived from an EMBL/GenBank/DDBJ whole genome shotgun (WGS) entry which is preliminary data.</text>
</comment>
<keyword evidence="1" id="KW-0732">Signal</keyword>
<dbReference type="SUPFAM" id="SSF75005">
    <property type="entry name" value="Arabinanase/levansucrase/invertase"/>
    <property type="match status" value="1"/>
</dbReference>
<evidence type="ECO:0000313" key="4">
    <source>
        <dbReference type="Proteomes" id="UP001589610"/>
    </source>
</evidence>
<dbReference type="PROSITE" id="PS51318">
    <property type="entry name" value="TAT"/>
    <property type="match status" value="1"/>
</dbReference>
<feature type="domain" description="Alpha-L-arabinofuranosidase B arabinose-binding" evidence="2">
    <location>
        <begin position="337"/>
        <end position="470"/>
    </location>
</feature>